<evidence type="ECO:0000313" key="2">
    <source>
        <dbReference type="EnsemblMetazoa" id="PPA39736.1"/>
    </source>
</evidence>
<organism evidence="2 3">
    <name type="scientific">Pristionchus pacificus</name>
    <name type="common">Parasitic nematode worm</name>
    <dbReference type="NCBI Taxonomy" id="54126"/>
    <lineage>
        <taxon>Eukaryota</taxon>
        <taxon>Metazoa</taxon>
        <taxon>Ecdysozoa</taxon>
        <taxon>Nematoda</taxon>
        <taxon>Chromadorea</taxon>
        <taxon>Rhabditida</taxon>
        <taxon>Rhabditina</taxon>
        <taxon>Diplogasteromorpha</taxon>
        <taxon>Diplogasteroidea</taxon>
        <taxon>Neodiplogasteridae</taxon>
        <taxon>Pristionchus</taxon>
    </lineage>
</organism>
<feature type="region of interest" description="Disordered" evidence="1">
    <location>
        <begin position="93"/>
        <end position="120"/>
    </location>
</feature>
<feature type="compositionally biased region" description="Basic and acidic residues" evidence="1">
    <location>
        <begin position="1"/>
        <end position="13"/>
    </location>
</feature>
<sequence length="338" mass="39240">MDEPQAKKDRGEEESGNAEPEIVQDSPLLKLPAEVQRQVLSQVKDSTKDHASFAQSHILMMVTVDVKYGTFQMQRMAESLEKRIRTKNDYELLREASTDSLPNKHTMDEPEKKRRRTEVDDGTSKEDVIVAIEHVKESFLNDLDDDCIDGIISYLKNEMSSEDVFVFSQVNRRIYYRVAAHMKRKCNRLPIKRMDWADMDKTKADTLIITVSKNHRYYQTFDEIKQLFKCDWITEADSRSLEIAINRIDDYGKSMICGVIGKTINEVSYCPGEIHLPEISEMIGDASVNKLHVRSFFDIIEIRKILHFYEKRKGMLVKFYDTPIVSKFSTSLKCEEVN</sequence>
<reference evidence="2" key="2">
    <citation type="submission" date="2022-06" db="UniProtKB">
        <authorList>
            <consortium name="EnsemblMetazoa"/>
        </authorList>
    </citation>
    <scope>IDENTIFICATION</scope>
    <source>
        <strain evidence="2">PS312</strain>
    </source>
</reference>
<feature type="compositionally biased region" description="Basic and acidic residues" evidence="1">
    <location>
        <begin position="105"/>
        <end position="120"/>
    </location>
</feature>
<feature type="region of interest" description="Disordered" evidence="1">
    <location>
        <begin position="1"/>
        <end position="26"/>
    </location>
</feature>
<evidence type="ECO:0000256" key="1">
    <source>
        <dbReference type="SAM" id="MobiDB-lite"/>
    </source>
</evidence>
<protein>
    <submittedName>
        <fullName evidence="2">Uncharacterized protein</fullName>
    </submittedName>
</protein>
<accession>A0A2A6CTX1</accession>
<dbReference type="Proteomes" id="UP000005239">
    <property type="component" value="Unassembled WGS sequence"/>
</dbReference>
<accession>A0A8R1USS2</accession>
<evidence type="ECO:0000313" key="3">
    <source>
        <dbReference type="Proteomes" id="UP000005239"/>
    </source>
</evidence>
<proteinExistence type="predicted"/>
<reference evidence="3" key="1">
    <citation type="journal article" date="2008" name="Nat. Genet.">
        <title>The Pristionchus pacificus genome provides a unique perspective on nematode lifestyle and parasitism.</title>
        <authorList>
            <person name="Dieterich C."/>
            <person name="Clifton S.W."/>
            <person name="Schuster L.N."/>
            <person name="Chinwalla A."/>
            <person name="Delehaunty K."/>
            <person name="Dinkelacker I."/>
            <person name="Fulton L."/>
            <person name="Fulton R."/>
            <person name="Godfrey J."/>
            <person name="Minx P."/>
            <person name="Mitreva M."/>
            <person name="Roeseler W."/>
            <person name="Tian H."/>
            <person name="Witte H."/>
            <person name="Yang S.P."/>
            <person name="Wilson R.K."/>
            <person name="Sommer R.J."/>
        </authorList>
    </citation>
    <scope>NUCLEOTIDE SEQUENCE [LARGE SCALE GENOMIC DNA]</scope>
    <source>
        <strain evidence="3">PS312</strain>
    </source>
</reference>
<gene>
    <name evidence="2" type="primary">WBGene00278105</name>
</gene>
<dbReference type="EnsemblMetazoa" id="PPA39736.1">
    <property type="protein sequence ID" value="PPA39736.1"/>
    <property type="gene ID" value="WBGene00278105"/>
</dbReference>
<name>A0A2A6CTX1_PRIPA</name>
<dbReference type="AlphaFoldDB" id="A0A2A6CTX1"/>
<keyword evidence="3" id="KW-1185">Reference proteome</keyword>